<evidence type="ECO:0000313" key="2">
    <source>
        <dbReference type="EMBL" id="PRQ08793.1"/>
    </source>
</evidence>
<gene>
    <name evidence="2" type="primary">parA_1</name>
    <name evidence="2" type="ORF">ENSA7_14250</name>
</gene>
<dbReference type="InterPro" id="IPR027417">
    <property type="entry name" value="P-loop_NTPase"/>
</dbReference>
<dbReference type="InterPro" id="IPR050678">
    <property type="entry name" value="DNA_Partitioning_ATPase"/>
</dbReference>
<name>A0A2S9YUN1_9BACT</name>
<dbReference type="AlphaFoldDB" id="A0A2S9YUN1"/>
<dbReference type="Proteomes" id="UP000238823">
    <property type="component" value="Unassembled WGS sequence"/>
</dbReference>
<evidence type="ECO:0000259" key="1">
    <source>
        <dbReference type="Pfam" id="PF13614"/>
    </source>
</evidence>
<accession>A0A2S9YUN1</accession>
<proteinExistence type="predicted"/>
<dbReference type="CDD" id="cd02042">
    <property type="entry name" value="ParAB_family"/>
    <property type="match status" value="1"/>
</dbReference>
<dbReference type="OrthoDB" id="9785810at2"/>
<comment type="caution">
    <text evidence="2">The sequence shown here is derived from an EMBL/GenBank/DDBJ whole genome shotgun (WGS) entry which is preliminary data.</text>
</comment>
<dbReference type="InterPro" id="IPR025669">
    <property type="entry name" value="AAA_dom"/>
</dbReference>
<reference evidence="2 3" key="1">
    <citation type="submission" date="2018-03" db="EMBL/GenBank/DDBJ databases">
        <title>Draft Genome Sequences of the Obligatory Marine Myxobacteria Enhygromyxa salina SWB007.</title>
        <authorList>
            <person name="Poehlein A."/>
            <person name="Moghaddam J.A."/>
            <person name="Harms H."/>
            <person name="Alanjari M."/>
            <person name="Koenig G.M."/>
            <person name="Daniel R."/>
            <person name="Schaeberle T.F."/>
        </authorList>
    </citation>
    <scope>NUCLEOTIDE SEQUENCE [LARGE SCALE GENOMIC DNA]</scope>
    <source>
        <strain evidence="2 3">SWB007</strain>
    </source>
</reference>
<dbReference type="PANTHER" id="PTHR13696:SF99">
    <property type="entry name" value="COBYRINIC ACID AC-DIAMIDE SYNTHASE"/>
    <property type="match status" value="1"/>
</dbReference>
<dbReference type="PANTHER" id="PTHR13696">
    <property type="entry name" value="P-LOOP CONTAINING NUCLEOSIDE TRIPHOSPHATE HYDROLASE"/>
    <property type="match status" value="1"/>
</dbReference>
<dbReference type="Pfam" id="PF13614">
    <property type="entry name" value="AAA_31"/>
    <property type="match status" value="1"/>
</dbReference>
<dbReference type="SUPFAM" id="SSF52540">
    <property type="entry name" value="P-loop containing nucleoside triphosphate hydrolases"/>
    <property type="match status" value="1"/>
</dbReference>
<dbReference type="RefSeq" id="WP_106088462.1">
    <property type="nucleotide sequence ID" value="NZ_PVNL01000035.1"/>
</dbReference>
<organism evidence="2 3">
    <name type="scientific">Enhygromyxa salina</name>
    <dbReference type="NCBI Taxonomy" id="215803"/>
    <lineage>
        <taxon>Bacteria</taxon>
        <taxon>Pseudomonadati</taxon>
        <taxon>Myxococcota</taxon>
        <taxon>Polyangia</taxon>
        <taxon>Nannocystales</taxon>
        <taxon>Nannocystaceae</taxon>
        <taxon>Enhygromyxa</taxon>
    </lineage>
</organism>
<dbReference type="Gene3D" id="3.40.50.300">
    <property type="entry name" value="P-loop containing nucleotide triphosphate hydrolases"/>
    <property type="match status" value="1"/>
</dbReference>
<evidence type="ECO:0000313" key="3">
    <source>
        <dbReference type="Proteomes" id="UP000238823"/>
    </source>
</evidence>
<dbReference type="EMBL" id="PVNL01000035">
    <property type="protein sequence ID" value="PRQ08793.1"/>
    <property type="molecule type" value="Genomic_DNA"/>
</dbReference>
<feature type="domain" description="AAA" evidence="1">
    <location>
        <begin position="7"/>
        <end position="218"/>
    </location>
</feature>
<protein>
    <submittedName>
        <fullName evidence="2">Chromosome partitioning protein ParA</fullName>
    </submittedName>
</protein>
<sequence length="376" mass="41988">MSPPPAVISVFNNKGGVGKTTLTFHLGHALAELGHKTLFVDLDPQCNITIYNLDMGEIEGLWRDEDSFIDDGFESTKIKLTAVEFENVLSEPRSVHFLLKPTEEGTGEIDKLPPPFRVGENLDIIPGRITLHTYEEKISSRWSDVYRGEPLAIRTVTRIRTLIESYAEHYGYEYVLLDTSPSLGALNKVAINTVDAFLIPCLPDVFSLYGVRNIGRALSDWNAQFKIIHTVLSPEKRKAFPQHSVGFLGFTIFNARKYTGTSPWDLALAHYNYAREIPSTITKYIPDSVRIGIDPTELEEPIGGKAVMHSHGTLPAMANKYRVPIWRVPDESLEPGDRGTVSGNRQRYEATQSGYHAFAKSVVQRIKKLKTSGGDV</sequence>